<gene>
    <name evidence="1" type="ORF">HaLaN_04802</name>
</gene>
<dbReference type="EMBL" id="BLLF01000249">
    <property type="protein sequence ID" value="GFH09624.1"/>
    <property type="molecule type" value="Genomic_DNA"/>
</dbReference>
<evidence type="ECO:0000313" key="2">
    <source>
        <dbReference type="Proteomes" id="UP000485058"/>
    </source>
</evidence>
<proteinExistence type="predicted"/>
<accession>A0A699YS51</accession>
<dbReference type="Proteomes" id="UP000485058">
    <property type="component" value="Unassembled WGS sequence"/>
</dbReference>
<evidence type="ECO:0000313" key="1">
    <source>
        <dbReference type="EMBL" id="GFH09624.1"/>
    </source>
</evidence>
<reference evidence="1 2" key="1">
    <citation type="submission" date="2020-02" db="EMBL/GenBank/DDBJ databases">
        <title>Draft genome sequence of Haematococcus lacustris strain NIES-144.</title>
        <authorList>
            <person name="Morimoto D."/>
            <person name="Nakagawa S."/>
            <person name="Yoshida T."/>
            <person name="Sawayama S."/>
        </authorList>
    </citation>
    <scope>NUCLEOTIDE SEQUENCE [LARGE SCALE GENOMIC DNA]</scope>
    <source>
        <strain evidence="1 2">NIES-144</strain>
    </source>
</reference>
<protein>
    <submittedName>
        <fullName evidence="1">Uncharacterized protein</fullName>
    </submittedName>
</protein>
<feature type="non-terminal residue" evidence="1">
    <location>
        <position position="1"/>
    </location>
</feature>
<organism evidence="1 2">
    <name type="scientific">Haematococcus lacustris</name>
    <name type="common">Green alga</name>
    <name type="synonym">Haematococcus pluvialis</name>
    <dbReference type="NCBI Taxonomy" id="44745"/>
    <lineage>
        <taxon>Eukaryota</taxon>
        <taxon>Viridiplantae</taxon>
        <taxon>Chlorophyta</taxon>
        <taxon>core chlorophytes</taxon>
        <taxon>Chlorophyceae</taxon>
        <taxon>CS clade</taxon>
        <taxon>Chlamydomonadales</taxon>
        <taxon>Haematococcaceae</taxon>
        <taxon>Haematococcus</taxon>
    </lineage>
</organism>
<dbReference type="AlphaFoldDB" id="A0A699YS51"/>
<comment type="caution">
    <text evidence="1">The sequence shown here is derived from an EMBL/GenBank/DDBJ whole genome shotgun (WGS) entry which is preliminary data.</text>
</comment>
<name>A0A699YS51_HAELA</name>
<keyword evidence="2" id="KW-1185">Reference proteome</keyword>
<sequence>MVLQPRSTTELESERCMVMKQLCMWSDGCAAQFKGTPALQLHRRMAMRYRVSVWWSYGATSHFKGRHDSEGGVFKHNMAARVLADHPDLSAECKAQQLAGVCTGVLGLEGQEVDAEEAIA</sequence>